<dbReference type="GO" id="GO:0042545">
    <property type="term" value="P:cell wall modification"/>
    <property type="evidence" value="ECO:0007669"/>
    <property type="project" value="InterPro"/>
</dbReference>
<evidence type="ECO:0000259" key="10">
    <source>
        <dbReference type="Pfam" id="PF01095"/>
    </source>
</evidence>
<evidence type="ECO:0000256" key="9">
    <source>
        <dbReference type="SAM" id="Phobius"/>
    </source>
</evidence>
<dbReference type="InterPro" id="IPR012334">
    <property type="entry name" value="Pectin_lyas_fold"/>
</dbReference>
<evidence type="ECO:0000256" key="4">
    <source>
        <dbReference type="ARBA" id="ARBA00022512"/>
    </source>
</evidence>
<evidence type="ECO:0000256" key="5">
    <source>
        <dbReference type="ARBA" id="ARBA00022525"/>
    </source>
</evidence>
<dbReference type="Proteomes" id="UP000265566">
    <property type="component" value="Chromosome 5"/>
</dbReference>
<comment type="subcellular location">
    <subcellularLocation>
        <location evidence="1">Secreted</location>
        <location evidence="1">Cell wall</location>
    </subcellularLocation>
</comment>
<dbReference type="Pfam" id="PF01095">
    <property type="entry name" value="Pectinesterase"/>
    <property type="match status" value="1"/>
</dbReference>
<evidence type="ECO:0000313" key="11">
    <source>
        <dbReference type="EMBL" id="RHN57203.1"/>
    </source>
</evidence>
<dbReference type="EC" id="3.1.1.11" evidence="3"/>
<feature type="domain" description="Pectinesterase catalytic" evidence="10">
    <location>
        <begin position="72"/>
        <end position="368"/>
    </location>
</feature>
<dbReference type="GO" id="GO:0030599">
    <property type="term" value="F:pectinesterase activity"/>
    <property type="evidence" value="ECO:0007669"/>
    <property type="project" value="UniProtKB-EC"/>
</dbReference>
<dbReference type="Gene3D" id="2.160.20.10">
    <property type="entry name" value="Single-stranded right-handed beta-helix, Pectin lyase-like"/>
    <property type="match status" value="1"/>
</dbReference>
<dbReference type="PANTHER" id="PTHR31707">
    <property type="entry name" value="PECTINESTERASE"/>
    <property type="match status" value="1"/>
</dbReference>
<accession>A0A396HXI9</accession>
<dbReference type="InterPro" id="IPR011050">
    <property type="entry name" value="Pectin_lyase_fold/virulence"/>
</dbReference>
<evidence type="ECO:0000256" key="3">
    <source>
        <dbReference type="ARBA" id="ARBA00013229"/>
    </source>
</evidence>
<keyword evidence="4" id="KW-0134">Cell wall</keyword>
<comment type="caution">
    <text evidence="11">The sequence shown here is derived from an EMBL/GenBank/DDBJ whole genome shotgun (WGS) entry which is preliminary data.</text>
</comment>
<evidence type="ECO:0000256" key="6">
    <source>
        <dbReference type="ARBA" id="ARBA00022801"/>
    </source>
</evidence>
<name>A0A396HXI9_MEDTR</name>
<keyword evidence="7" id="KW-0063">Aspartyl esterase</keyword>
<evidence type="ECO:0000256" key="7">
    <source>
        <dbReference type="ARBA" id="ARBA00023085"/>
    </source>
</evidence>
<keyword evidence="9" id="KW-0812">Transmembrane</keyword>
<sequence length="387" mass="42949">MESLNTPWCLYVSARCILISIFALSVLMASTDADMSMYRSLVEVDHDGNPSWLSAGDRTLVSQIKNGIAQPNAIVAMDGSGQYKTITDGINSYPNNHQGRYIIHVKAGIYKEYVTVDQSKKNILLYGDGPNRTIITGNKSFTEGIQMPLTATFSTFAENFTAISIVFENTAGPKGGQAVALRVKGDLSSFYQCTFRGYQDTLYVDQGRQFYRNCVISGTIDFICGHSTTLIQNSMILVRKPASGQYNVVVADGPYQNNNLRTGIVIDHCSILPDYDFAPYTSTSKTYLARPWRPYSTAIFINNFIGNFIQPDGYTIWREVQPNNENVYFAEFGNTGPGANAKNRVYWAKGLITRDEAARFTAEPWIQASTWLPSAGIPYNPGFETLS</sequence>
<protein>
    <recommendedName>
        <fullName evidence="3">pectinesterase</fullName>
        <ecNumber evidence="3">3.1.1.11</ecNumber>
    </recommendedName>
</protein>
<dbReference type="GO" id="GO:0045490">
    <property type="term" value="P:pectin catabolic process"/>
    <property type="evidence" value="ECO:0007669"/>
    <property type="project" value="UniProtKB-UniPathway"/>
</dbReference>
<keyword evidence="5" id="KW-0964">Secreted</keyword>
<comment type="pathway">
    <text evidence="2">Glycan metabolism; pectin degradation; 2-dehydro-3-deoxy-D-gluconate from pectin: step 1/5.</text>
</comment>
<keyword evidence="9" id="KW-1133">Transmembrane helix</keyword>
<proteinExistence type="predicted"/>
<dbReference type="FunFam" id="2.160.20.10:FF:000029">
    <property type="entry name" value="Pectinesterase 4"/>
    <property type="match status" value="1"/>
</dbReference>
<dbReference type="SUPFAM" id="SSF51126">
    <property type="entry name" value="Pectin lyase-like"/>
    <property type="match status" value="1"/>
</dbReference>
<organism evidence="11 12">
    <name type="scientific">Medicago truncatula</name>
    <name type="common">Barrel medic</name>
    <name type="synonym">Medicago tribuloides</name>
    <dbReference type="NCBI Taxonomy" id="3880"/>
    <lineage>
        <taxon>Eukaryota</taxon>
        <taxon>Viridiplantae</taxon>
        <taxon>Streptophyta</taxon>
        <taxon>Embryophyta</taxon>
        <taxon>Tracheophyta</taxon>
        <taxon>Spermatophyta</taxon>
        <taxon>Magnoliopsida</taxon>
        <taxon>eudicotyledons</taxon>
        <taxon>Gunneridae</taxon>
        <taxon>Pentapetalae</taxon>
        <taxon>rosids</taxon>
        <taxon>fabids</taxon>
        <taxon>Fabales</taxon>
        <taxon>Fabaceae</taxon>
        <taxon>Papilionoideae</taxon>
        <taxon>50 kb inversion clade</taxon>
        <taxon>NPAAA clade</taxon>
        <taxon>Hologalegina</taxon>
        <taxon>IRL clade</taxon>
        <taxon>Trifolieae</taxon>
        <taxon>Medicago</taxon>
    </lineage>
</organism>
<dbReference type="UniPathway" id="UPA00545">
    <property type="reaction ID" value="UER00823"/>
</dbReference>
<dbReference type="Gramene" id="rna32712">
    <property type="protein sequence ID" value="RHN57203.1"/>
    <property type="gene ID" value="gene32712"/>
</dbReference>
<evidence type="ECO:0000256" key="8">
    <source>
        <dbReference type="ARBA" id="ARBA00023316"/>
    </source>
</evidence>
<gene>
    <name evidence="11" type="ORF">MtrunA17_Chr5g0437831</name>
</gene>
<dbReference type="InterPro" id="IPR000070">
    <property type="entry name" value="Pectinesterase_cat"/>
</dbReference>
<reference evidence="12" key="1">
    <citation type="journal article" date="2018" name="Nat. Plants">
        <title>Whole-genome landscape of Medicago truncatula symbiotic genes.</title>
        <authorList>
            <person name="Pecrix Y."/>
            <person name="Staton S.E."/>
            <person name="Sallet E."/>
            <person name="Lelandais-Briere C."/>
            <person name="Moreau S."/>
            <person name="Carrere S."/>
            <person name="Blein T."/>
            <person name="Jardinaud M.F."/>
            <person name="Latrasse D."/>
            <person name="Zouine M."/>
            <person name="Zahm M."/>
            <person name="Kreplak J."/>
            <person name="Mayjonade B."/>
            <person name="Satge C."/>
            <person name="Perez M."/>
            <person name="Cauet S."/>
            <person name="Marande W."/>
            <person name="Chantry-Darmon C."/>
            <person name="Lopez-Roques C."/>
            <person name="Bouchez O."/>
            <person name="Berard A."/>
            <person name="Debelle F."/>
            <person name="Munos S."/>
            <person name="Bendahmane A."/>
            <person name="Berges H."/>
            <person name="Niebel A."/>
            <person name="Buitink J."/>
            <person name="Frugier F."/>
            <person name="Benhamed M."/>
            <person name="Crespi M."/>
            <person name="Gouzy J."/>
            <person name="Gamas P."/>
        </authorList>
    </citation>
    <scope>NUCLEOTIDE SEQUENCE [LARGE SCALE GENOMIC DNA]</scope>
    <source>
        <strain evidence="12">cv. Jemalong A17</strain>
    </source>
</reference>
<evidence type="ECO:0000256" key="1">
    <source>
        <dbReference type="ARBA" id="ARBA00004191"/>
    </source>
</evidence>
<keyword evidence="8" id="KW-0961">Cell wall biogenesis/degradation</keyword>
<keyword evidence="6 11" id="KW-0378">Hydrolase</keyword>
<feature type="transmembrane region" description="Helical" evidence="9">
    <location>
        <begin position="12"/>
        <end position="30"/>
    </location>
</feature>
<dbReference type="AlphaFoldDB" id="A0A396HXI9"/>
<dbReference type="EMBL" id="PSQE01000005">
    <property type="protein sequence ID" value="RHN57203.1"/>
    <property type="molecule type" value="Genomic_DNA"/>
</dbReference>
<evidence type="ECO:0000313" key="12">
    <source>
        <dbReference type="Proteomes" id="UP000265566"/>
    </source>
</evidence>
<keyword evidence="9" id="KW-0472">Membrane</keyword>
<evidence type="ECO:0000256" key="2">
    <source>
        <dbReference type="ARBA" id="ARBA00005184"/>
    </source>
</evidence>